<evidence type="ECO:0000313" key="2">
    <source>
        <dbReference type="EMBL" id="MBY0036449.1"/>
    </source>
</evidence>
<dbReference type="RefSeq" id="WP_221825311.1">
    <property type="nucleotide sequence ID" value="NZ_CP063975.1"/>
</dbReference>
<accession>A0AAW4QSV7</accession>
<dbReference type="EMBL" id="JACLPZ010000005">
    <property type="protein sequence ID" value="MBY0036449.1"/>
    <property type="molecule type" value="Genomic_DNA"/>
</dbReference>
<evidence type="ECO:0000259" key="1">
    <source>
        <dbReference type="Pfam" id="PF11195"/>
    </source>
</evidence>
<dbReference type="Proteomes" id="UP001197806">
    <property type="component" value="Unassembled WGS sequence"/>
</dbReference>
<dbReference type="InterPro" id="IPR021361">
    <property type="entry name" value="Tad2-like_dom"/>
</dbReference>
<name>A0AAW4QSV7_BACCE</name>
<gene>
    <name evidence="2" type="ORF">H7U08_07640</name>
</gene>
<proteinExistence type="predicted"/>
<comment type="caution">
    <text evidence="2">The sequence shown here is derived from an EMBL/GenBank/DDBJ whole genome shotgun (WGS) entry which is preliminary data.</text>
</comment>
<sequence length="89" mass="9874">MNFGQAIEAVRAGEKISRKGWNGKNMFVVYQKGYPDGIPCNKQIAEALGINEGDLFKVRPYLQLRCADGTHAMWSPSTSDALAEDWVVL</sequence>
<organism evidence="2 3">
    <name type="scientific">Bacillus cereus</name>
    <dbReference type="NCBI Taxonomy" id="1396"/>
    <lineage>
        <taxon>Bacteria</taxon>
        <taxon>Bacillati</taxon>
        <taxon>Bacillota</taxon>
        <taxon>Bacilli</taxon>
        <taxon>Bacillales</taxon>
        <taxon>Bacillaceae</taxon>
        <taxon>Bacillus</taxon>
        <taxon>Bacillus cereus group</taxon>
    </lineage>
</organism>
<reference evidence="2" key="1">
    <citation type="submission" date="2020-08" db="EMBL/GenBank/DDBJ databases">
        <title>Fungal Genomes of the International Space Station.</title>
        <authorList>
            <person name="Seuylemezian A."/>
            <person name="Singh N.K."/>
            <person name="Wood J."/>
            <person name="Venkateswaran K."/>
        </authorList>
    </citation>
    <scope>NUCLEOTIDE SEQUENCE</scope>
    <source>
        <strain evidence="2">I2-B2</strain>
    </source>
</reference>
<evidence type="ECO:0000313" key="3">
    <source>
        <dbReference type="Proteomes" id="UP001197806"/>
    </source>
</evidence>
<dbReference type="Pfam" id="PF11195">
    <property type="entry name" value="Tad2-like"/>
    <property type="match status" value="1"/>
</dbReference>
<dbReference type="AlphaFoldDB" id="A0AAW4QSV7"/>
<feature type="domain" description="Thoeris anti-defense 2-like" evidence="1">
    <location>
        <begin position="1"/>
        <end position="88"/>
    </location>
</feature>
<protein>
    <submittedName>
        <fullName evidence="2">DUF2829 domain-containing protein</fullName>
    </submittedName>
</protein>